<sequence>AHMQRLQLQSHNRLCIADSMHRLGLHDHMGASLKFSLQLTVANSIEELTMLMDFPLLYGCEEISLFKGDSSAMFLSDQARLKLTEDNYEAKRGSIISNLPSALLSFLISFRELLSVHKLFTKGWHVGFLSLVVLRAFVLVYCPYFQLLLCPFFLPVACQEIEGQENACICRK</sequence>
<comment type="caution">
    <text evidence="2">The sequence shown here is derived from an EMBL/GenBank/DDBJ whole genome shotgun (WGS) entry which is preliminary data.</text>
</comment>
<reference evidence="2" key="2">
    <citation type="submission" date="2020-03" db="EMBL/GenBank/DDBJ databases">
        <title>Walnut 2.0.</title>
        <authorList>
            <person name="Marrano A."/>
            <person name="Britton M."/>
            <person name="Zimin A.V."/>
            <person name="Zaini P.A."/>
            <person name="Workman R."/>
            <person name="Puiu D."/>
            <person name="Bianco L."/>
            <person name="Allen B.J."/>
            <person name="Troggio M."/>
            <person name="Leslie C.A."/>
            <person name="Timp W."/>
            <person name="Dendekar A."/>
            <person name="Salzberg S.L."/>
            <person name="Neale D.B."/>
        </authorList>
    </citation>
    <scope>NUCLEOTIDE SEQUENCE</scope>
    <source>
        <tissue evidence="2">Leaves</tissue>
    </source>
</reference>
<name>A0A833X6S3_JUGRE</name>
<dbReference type="EMBL" id="LIHL02000008">
    <property type="protein sequence ID" value="KAF5462924.1"/>
    <property type="molecule type" value="Genomic_DNA"/>
</dbReference>
<reference evidence="2" key="1">
    <citation type="submission" date="2015-10" db="EMBL/GenBank/DDBJ databases">
        <authorList>
            <person name="Martinez-Garcia P.J."/>
            <person name="Crepeau M.W."/>
            <person name="Puiu D."/>
            <person name="Gonzalez-Ibeas D."/>
            <person name="Whalen J."/>
            <person name="Stevens K."/>
            <person name="Paul R."/>
            <person name="Butterfield T."/>
            <person name="Britton M."/>
            <person name="Reagan R."/>
            <person name="Chakraborty S."/>
            <person name="Walawage S.L."/>
            <person name="Vasquez-Gross H.A."/>
            <person name="Cardeno C."/>
            <person name="Famula R."/>
            <person name="Pratt K."/>
            <person name="Kuruganti S."/>
            <person name="Aradhya M.K."/>
            <person name="Leslie C.A."/>
            <person name="Dandekar A.M."/>
            <person name="Salzberg S.L."/>
            <person name="Wegrzyn J.L."/>
            <person name="Langley C.H."/>
            <person name="Neale D.B."/>
        </authorList>
    </citation>
    <scope>NUCLEOTIDE SEQUENCE</scope>
    <source>
        <tissue evidence="2">Leaves</tissue>
    </source>
</reference>
<protein>
    <submittedName>
        <fullName evidence="2">Uncharacterized protein</fullName>
    </submittedName>
</protein>
<organism evidence="2 3">
    <name type="scientific">Juglans regia</name>
    <name type="common">English walnut</name>
    <dbReference type="NCBI Taxonomy" id="51240"/>
    <lineage>
        <taxon>Eukaryota</taxon>
        <taxon>Viridiplantae</taxon>
        <taxon>Streptophyta</taxon>
        <taxon>Embryophyta</taxon>
        <taxon>Tracheophyta</taxon>
        <taxon>Spermatophyta</taxon>
        <taxon>Magnoliopsida</taxon>
        <taxon>eudicotyledons</taxon>
        <taxon>Gunneridae</taxon>
        <taxon>Pentapetalae</taxon>
        <taxon>rosids</taxon>
        <taxon>fabids</taxon>
        <taxon>Fagales</taxon>
        <taxon>Juglandaceae</taxon>
        <taxon>Juglans</taxon>
    </lineage>
</organism>
<dbReference type="AlphaFoldDB" id="A0A833X6S3"/>
<evidence type="ECO:0000256" key="1">
    <source>
        <dbReference type="SAM" id="Phobius"/>
    </source>
</evidence>
<keyword evidence="1" id="KW-0812">Transmembrane</keyword>
<feature type="non-terminal residue" evidence="2">
    <location>
        <position position="172"/>
    </location>
</feature>
<evidence type="ECO:0000313" key="3">
    <source>
        <dbReference type="Proteomes" id="UP000619265"/>
    </source>
</evidence>
<dbReference type="Proteomes" id="UP000619265">
    <property type="component" value="Unassembled WGS sequence"/>
</dbReference>
<evidence type="ECO:0000313" key="2">
    <source>
        <dbReference type="EMBL" id="KAF5462924.1"/>
    </source>
</evidence>
<gene>
    <name evidence="2" type="ORF">F2P56_018888</name>
</gene>
<proteinExistence type="predicted"/>
<dbReference type="Gramene" id="Jr08_16490_p1">
    <property type="protein sequence ID" value="cds.Jr08_16490_p1"/>
    <property type="gene ID" value="Jr08_16490"/>
</dbReference>
<feature type="transmembrane region" description="Helical" evidence="1">
    <location>
        <begin position="126"/>
        <end position="146"/>
    </location>
</feature>
<accession>A0A833X6S3</accession>
<keyword evidence="1" id="KW-0472">Membrane</keyword>
<keyword evidence="1" id="KW-1133">Transmembrane helix</keyword>